<protein>
    <submittedName>
        <fullName evidence="1">Uncharacterized protein</fullName>
    </submittedName>
</protein>
<name>A0A382AIV9_9ZZZZ</name>
<proteinExistence type="predicted"/>
<dbReference type="EMBL" id="UINC01025589">
    <property type="protein sequence ID" value="SVB01426.1"/>
    <property type="molecule type" value="Genomic_DNA"/>
</dbReference>
<evidence type="ECO:0000313" key="1">
    <source>
        <dbReference type="EMBL" id="SVB01426.1"/>
    </source>
</evidence>
<accession>A0A382AIV9</accession>
<reference evidence="1" key="1">
    <citation type="submission" date="2018-05" db="EMBL/GenBank/DDBJ databases">
        <authorList>
            <person name="Lanie J.A."/>
            <person name="Ng W.-L."/>
            <person name="Kazmierczak K.M."/>
            <person name="Andrzejewski T.M."/>
            <person name="Davidsen T.M."/>
            <person name="Wayne K.J."/>
            <person name="Tettelin H."/>
            <person name="Glass J.I."/>
            <person name="Rusch D."/>
            <person name="Podicherti R."/>
            <person name="Tsui H.-C.T."/>
            <person name="Winkler M.E."/>
        </authorList>
    </citation>
    <scope>NUCLEOTIDE SEQUENCE</scope>
</reference>
<dbReference type="AlphaFoldDB" id="A0A382AIV9"/>
<sequence>MSSSQIFQQILVIIFTLSDKDSINNEIIKSIILTAYTVFSVHGKDIYIINMQKLEIGLFIQQKGWECYFLEVVQVLLLPGC</sequence>
<organism evidence="1">
    <name type="scientific">marine metagenome</name>
    <dbReference type="NCBI Taxonomy" id="408172"/>
    <lineage>
        <taxon>unclassified sequences</taxon>
        <taxon>metagenomes</taxon>
        <taxon>ecological metagenomes</taxon>
    </lineage>
</organism>
<gene>
    <name evidence="1" type="ORF">METZ01_LOCUS154280</name>
</gene>